<keyword evidence="1" id="KW-0472">Membrane</keyword>
<dbReference type="EMBL" id="JARIHO010000083">
    <property type="protein sequence ID" value="KAJ7309243.1"/>
    <property type="molecule type" value="Genomic_DNA"/>
</dbReference>
<keyword evidence="3" id="KW-1185">Reference proteome</keyword>
<evidence type="ECO:0000256" key="1">
    <source>
        <dbReference type="SAM" id="Phobius"/>
    </source>
</evidence>
<gene>
    <name evidence="2" type="ORF">DFH08DRAFT_823662</name>
</gene>
<evidence type="ECO:0000313" key="3">
    <source>
        <dbReference type="Proteomes" id="UP001218218"/>
    </source>
</evidence>
<keyword evidence="1" id="KW-1133">Transmembrane helix</keyword>
<accession>A0AAD6Z6I1</accession>
<dbReference type="AlphaFoldDB" id="A0AAD6Z6I1"/>
<dbReference type="Proteomes" id="UP001218218">
    <property type="component" value="Unassembled WGS sequence"/>
</dbReference>
<evidence type="ECO:0000313" key="2">
    <source>
        <dbReference type="EMBL" id="KAJ7309243.1"/>
    </source>
</evidence>
<comment type="caution">
    <text evidence="2">The sequence shown here is derived from an EMBL/GenBank/DDBJ whole genome shotgun (WGS) entry which is preliminary data.</text>
</comment>
<feature type="transmembrane region" description="Helical" evidence="1">
    <location>
        <begin position="47"/>
        <end position="70"/>
    </location>
</feature>
<proteinExistence type="predicted"/>
<sequence length="117" mass="12830">MLYLLVLRELAPKTMLQDLAGSADLFLQGVLCSQFAHYTDVNDNDSWLMKLFVAGLAMLTTLKTVQILLLSSGHEVCSLLNPFQILSLNAYIVSITMTMFGFAIAAAGVSTYVYTDI</sequence>
<organism evidence="2 3">
    <name type="scientific">Mycena albidolilacea</name>
    <dbReference type="NCBI Taxonomy" id="1033008"/>
    <lineage>
        <taxon>Eukaryota</taxon>
        <taxon>Fungi</taxon>
        <taxon>Dikarya</taxon>
        <taxon>Basidiomycota</taxon>
        <taxon>Agaricomycotina</taxon>
        <taxon>Agaricomycetes</taxon>
        <taxon>Agaricomycetidae</taxon>
        <taxon>Agaricales</taxon>
        <taxon>Marasmiineae</taxon>
        <taxon>Mycenaceae</taxon>
        <taxon>Mycena</taxon>
    </lineage>
</organism>
<feature type="transmembrane region" description="Helical" evidence="1">
    <location>
        <begin position="91"/>
        <end position="114"/>
    </location>
</feature>
<protein>
    <submittedName>
        <fullName evidence="2">Uncharacterized protein</fullName>
    </submittedName>
</protein>
<name>A0AAD6Z6I1_9AGAR</name>
<reference evidence="2" key="1">
    <citation type="submission" date="2023-03" db="EMBL/GenBank/DDBJ databases">
        <title>Massive genome expansion in bonnet fungi (Mycena s.s.) driven by repeated elements and novel gene families across ecological guilds.</title>
        <authorList>
            <consortium name="Lawrence Berkeley National Laboratory"/>
            <person name="Harder C.B."/>
            <person name="Miyauchi S."/>
            <person name="Viragh M."/>
            <person name="Kuo A."/>
            <person name="Thoen E."/>
            <person name="Andreopoulos B."/>
            <person name="Lu D."/>
            <person name="Skrede I."/>
            <person name="Drula E."/>
            <person name="Henrissat B."/>
            <person name="Morin E."/>
            <person name="Kohler A."/>
            <person name="Barry K."/>
            <person name="LaButti K."/>
            <person name="Morin E."/>
            <person name="Salamov A."/>
            <person name="Lipzen A."/>
            <person name="Mereny Z."/>
            <person name="Hegedus B."/>
            <person name="Baldrian P."/>
            <person name="Stursova M."/>
            <person name="Weitz H."/>
            <person name="Taylor A."/>
            <person name="Grigoriev I.V."/>
            <person name="Nagy L.G."/>
            <person name="Martin F."/>
            <person name="Kauserud H."/>
        </authorList>
    </citation>
    <scope>NUCLEOTIDE SEQUENCE</scope>
    <source>
        <strain evidence="2">CBHHK002</strain>
    </source>
</reference>
<keyword evidence="1" id="KW-0812">Transmembrane</keyword>